<reference evidence="2" key="1">
    <citation type="submission" date="2022-11" db="UniProtKB">
        <authorList>
            <consortium name="WormBaseParasite"/>
        </authorList>
    </citation>
    <scope>IDENTIFICATION</scope>
</reference>
<proteinExistence type="predicted"/>
<sequence length="102" mass="11682">FFCLNRRRLCQVFDASLVSEFVYPYSKERDIHYSQRAVTPYSGNAPVSCLAAANSVAEVPCKRVMPLHVETREPMTAGWCYMLCRFQRCMAKAINFLTSFAL</sequence>
<evidence type="ECO:0000313" key="2">
    <source>
        <dbReference type="WBParaSite" id="PgR076_g016_t01"/>
    </source>
</evidence>
<keyword evidence="1" id="KW-1185">Reference proteome</keyword>
<dbReference type="WBParaSite" id="PgR076_g016_t01">
    <property type="protein sequence ID" value="PgR076_g016_t01"/>
    <property type="gene ID" value="PgR076_g016"/>
</dbReference>
<dbReference type="AlphaFoldDB" id="A0A915C1A3"/>
<name>A0A915C1A3_PARUN</name>
<organism evidence="1 2">
    <name type="scientific">Parascaris univalens</name>
    <name type="common">Nematode worm</name>
    <dbReference type="NCBI Taxonomy" id="6257"/>
    <lineage>
        <taxon>Eukaryota</taxon>
        <taxon>Metazoa</taxon>
        <taxon>Ecdysozoa</taxon>
        <taxon>Nematoda</taxon>
        <taxon>Chromadorea</taxon>
        <taxon>Rhabditida</taxon>
        <taxon>Spirurina</taxon>
        <taxon>Ascaridomorpha</taxon>
        <taxon>Ascaridoidea</taxon>
        <taxon>Ascarididae</taxon>
        <taxon>Parascaris</taxon>
    </lineage>
</organism>
<dbReference type="Proteomes" id="UP000887569">
    <property type="component" value="Unplaced"/>
</dbReference>
<accession>A0A915C1A3</accession>
<evidence type="ECO:0000313" key="1">
    <source>
        <dbReference type="Proteomes" id="UP000887569"/>
    </source>
</evidence>
<protein>
    <submittedName>
        <fullName evidence="2">Uncharacterized protein</fullName>
    </submittedName>
</protein>